<dbReference type="InterPro" id="IPR027396">
    <property type="entry name" value="DsrEFH-like"/>
</dbReference>
<reference evidence="2" key="1">
    <citation type="journal article" date="2013" name="Stand. Genomic Sci.">
        <title>Complete genome sequence of Desulfocapsa sulfexigens, a marine deltaproteobacterium specialized in disproportionating inorganic sulfur compounds.</title>
        <authorList>
            <person name="Finster K.W."/>
            <person name="Kjeldsen K.U."/>
            <person name="Kube M."/>
            <person name="Reinhardt R."/>
            <person name="Mussmann M."/>
            <person name="Amann R."/>
            <person name="Schreiber L."/>
        </authorList>
    </citation>
    <scope>NUCLEOTIDE SEQUENCE [LARGE SCALE GENOMIC DNA]</scope>
    <source>
        <strain evidence="2">DSM 10523 / SB164P1</strain>
    </source>
</reference>
<dbReference type="OrthoDB" id="9799127at2"/>
<dbReference type="HOGENOM" id="CLU_130451_0_0_7"/>
<proteinExistence type="predicted"/>
<gene>
    <name evidence="1" type="ordered locus">UWK_00281</name>
</gene>
<evidence type="ECO:0000313" key="1">
    <source>
        <dbReference type="EMBL" id="AGF76866.1"/>
    </source>
</evidence>
<evidence type="ECO:0000313" key="2">
    <source>
        <dbReference type="Proteomes" id="UP000011721"/>
    </source>
</evidence>
<organism evidence="1 2">
    <name type="scientific">Desulfocapsa sulfexigens (strain DSM 10523 / SB164P1)</name>
    <dbReference type="NCBI Taxonomy" id="1167006"/>
    <lineage>
        <taxon>Bacteria</taxon>
        <taxon>Pseudomonadati</taxon>
        <taxon>Thermodesulfobacteriota</taxon>
        <taxon>Desulfobulbia</taxon>
        <taxon>Desulfobulbales</taxon>
        <taxon>Desulfocapsaceae</taxon>
        <taxon>Desulfocapsa</taxon>
    </lineage>
</organism>
<dbReference type="Pfam" id="PF02635">
    <property type="entry name" value="DsrE"/>
    <property type="match status" value="1"/>
</dbReference>
<dbReference type="Gene3D" id="3.40.1260.10">
    <property type="entry name" value="DsrEFH-like"/>
    <property type="match status" value="1"/>
</dbReference>
<dbReference type="RefSeq" id="WP_015402565.1">
    <property type="nucleotide sequence ID" value="NC_020304.1"/>
</dbReference>
<accession>M1PK31</accession>
<dbReference type="STRING" id="1167006.UWK_00281"/>
<dbReference type="KEGG" id="dsf:UWK_00281"/>
<dbReference type="EMBL" id="CP003985">
    <property type="protein sequence ID" value="AGF76866.1"/>
    <property type="molecule type" value="Genomic_DNA"/>
</dbReference>
<dbReference type="SUPFAM" id="SSF75169">
    <property type="entry name" value="DsrEFH-like"/>
    <property type="match status" value="1"/>
</dbReference>
<sequence length="165" mass="18395">MFTRTLLLICISAFLFFSFGIAQGKEYTQSQSLAGLETVKIYFDVNVGNPQKLVLRLSLIDKTLSQLKAAGVKPEVVIAFRGKASQFITSGTGYVEEEEKLAKAEVHEWLETFAKEGVHMEQCLMAADLQGINPEDFRAEVEVTQNGYISMIAYQNRGFSLVPMD</sequence>
<dbReference type="Proteomes" id="UP000011721">
    <property type="component" value="Chromosome"/>
</dbReference>
<keyword evidence="2" id="KW-1185">Reference proteome</keyword>
<protein>
    <submittedName>
        <fullName evidence="1">DsrE/DsrF-like family protein</fullName>
    </submittedName>
</protein>
<dbReference type="eggNOG" id="COG1416">
    <property type="taxonomic scope" value="Bacteria"/>
</dbReference>
<dbReference type="AlphaFoldDB" id="M1PK31"/>
<name>M1PK31_DESSD</name>
<dbReference type="InterPro" id="IPR003787">
    <property type="entry name" value="Sulphur_relay_DsrE/F-like"/>
</dbReference>